<feature type="region of interest" description="Disordered" evidence="1">
    <location>
        <begin position="96"/>
        <end position="140"/>
    </location>
</feature>
<dbReference type="OrthoDB" id="4249033at2"/>
<evidence type="ECO:0000313" key="2">
    <source>
        <dbReference type="EMBL" id="KUN82777.1"/>
    </source>
</evidence>
<reference evidence="2 3" key="1">
    <citation type="submission" date="2015-10" db="EMBL/GenBank/DDBJ databases">
        <title>Draft genome sequence of Streptomyces griseoruber DSM 40281, type strain for the species Streptomyces griseoruber.</title>
        <authorList>
            <person name="Ruckert C."/>
            <person name="Winkler A."/>
            <person name="Kalinowski J."/>
            <person name="Kampfer P."/>
            <person name="Glaeser S."/>
        </authorList>
    </citation>
    <scope>NUCLEOTIDE SEQUENCE [LARGE SCALE GENOMIC DNA]</scope>
    <source>
        <strain evidence="2 3">DSM 40281</strain>
    </source>
</reference>
<organism evidence="2 3">
    <name type="scientific">Streptomyces griseoruber</name>
    <dbReference type="NCBI Taxonomy" id="1943"/>
    <lineage>
        <taxon>Bacteria</taxon>
        <taxon>Bacillati</taxon>
        <taxon>Actinomycetota</taxon>
        <taxon>Actinomycetes</taxon>
        <taxon>Kitasatosporales</taxon>
        <taxon>Streptomycetaceae</taxon>
        <taxon>Streptomyces</taxon>
    </lineage>
</organism>
<keyword evidence="3" id="KW-1185">Reference proteome</keyword>
<gene>
    <name evidence="2" type="ORF">AQJ64_18755</name>
</gene>
<dbReference type="EMBL" id="LMWW01000029">
    <property type="protein sequence ID" value="KUN82777.1"/>
    <property type="molecule type" value="Genomic_DNA"/>
</dbReference>
<comment type="caution">
    <text evidence="2">The sequence shown here is derived from an EMBL/GenBank/DDBJ whole genome shotgun (WGS) entry which is preliminary data.</text>
</comment>
<dbReference type="Proteomes" id="UP000052982">
    <property type="component" value="Unassembled WGS sequence"/>
</dbReference>
<dbReference type="Gene3D" id="3.30.160.100">
    <property type="entry name" value="Ribosome hibernation promotion factor-like"/>
    <property type="match status" value="1"/>
</dbReference>
<accession>A0A101SZ49</accession>
<dbReference type="AlphaFoldDB" id="A0A101SZ49"/>
<protein>
    <submittedName>
        <fullName evidence="2">Uncharacterized protein</fullName>
    </submittedName>
</protein>
<feature type="compositionally biased region" description="Basic and acidic residues" evidence="1">
    <location>
        <begin position="96"/>
        <end position="110"/>
    </location>
</feature>
<evidence type="ECO:0000313" key="3">
    <source>
        <dbReference type="Proteomes" id="UP000052982"/>
    </source>
</evidence>
<evidence type="ECO:0000256" key="1">
    <source>
        <dbReference type="SAM" id="MobiDB-lite"/>
    </source>
</evidence>
<dbReference type="STRING" id="1943.AQJ64_18755"/>
<dbReference type="RefSeq" id="WP_055633531.1">
    <property type="nucleotide sequence ID" value="NZ_JBIRTR010000038.1"/>
</dbReference>
<dbReference type="InterPro" id="IPR036567">
    <property type="entry name" value="RHF-like"/>
</dbReference>
<sequence length="140" mass="15157">MTTDHTQETPLVRLRAEGGVDEETLAYARTKIDAVVARPGLPAVTGEVRLVRAAAHHAGRPWSATADLRIEGRTVVVLAEEATGTEVVDQLQDRLRRQTDKAARSWDKGHRTTVPPWRGGGVRPVPAARPGDPAEDSRTA</sequence>
<name>A0A101SZ49_9ACTN</name>
<proteinExistence type="predicted"/>